<comment type="caution">
    <text evidence="4">The sequence shown here is derived from an EMBL/GenBank/DDBJ whole genome shotgun (WGS) entry which is preliminary data.</text>
</comment>
<sequence>MKKLSLYYTTARLCLALFLCFLFSGGMTASATLYNYPDLDETPFGAGDTGPDYAAGSGLEGSLYSLDPPYDDPYGLGALGFDLEPEDFGLLSWELSYSYYTGKGEDKIAPTRKPWKWEMKPSKNGASGYFQLTRNRGGGGGSESEGGSGGGFIDINTFFDPPGANNTPPGVPINIRDVKDNPPAQKVAQIPEPATFIFLGAGLIGLAGIAIRRKSGANS</sequence>
<keyword evidence="1" id="KW-0472">Membrane</keyword>
<dbReference type="AlphaFoldDB" id="A0A2M8ASI8"/>
<evidence type="ECO:0000313" key="5">
    <source>
        <dbReference type="Proteomes" id="UP000231366"/>
    </source>
</evidence>
<name>A0A2M8ASI8_9BACT</name>
<accession>A0A2M8ASI8</accession>
<reference evidence="5" key="1">
    <citation type="submission" date="2017-09" db="EMBL/GenBank/DDBJ databases">
        <title>Depth-based differentiation of microbial function through sediment-hosted aquifers and enrichment of novel symbionts in the deep terrestrial subsurface.</title>
        <authorList>
            <person name="Probst A.J."/>
            <person name="Ladd B."/>
            <person name="Jarett J.K."/>
            <person name="Geller-Mcgrath D.E."/>
            <person name="Sieber C.M.K."/>
            <person name="Emerson J.B."/>
            <person name="Anantharaman K."/>
            <person name="Thomas B.C."/>
            <person name="Malmstrom R."/>
            <person name="Stieglmeier M."/>
            <person name="Klingl A."/>
            <person name="Woyke T."/>
            <person name="Ryan C.M."/>
            <person name="Banfield J.F."/>
        </authorList>
    </citation>
    <scope>NUCLEOTIDE SEQUENCE [LARGE SCALE GENOMIC DNA]</scope>
</reference>
<evidence type="ECO:0000259" key="3">
    <source>
        <dbReference type="Pfam" id="PF07589"/>
    </source>
</evidence>
<proteinExistence type="predicted"/>
<feature type="domain" description="Ice-binding protein C-terminal" evidence="3">
    <location>
        <begin position="189"/>
        <end position="214"/>
    </location>
</feature>
<protein>
    <recommendedName>
        <fullName evidence="3">Ice-binding protein C-terminal domain-containing protein</fullName>
    </recommendedName>
</protein>
<dbReference type="InterPro" id="IPR013424">
    <property type="entry name" value="Ice-binding_C"/>
</dbReference>
<feature type="signal peptide" evidence="2">
    <location>
        <begin position="1"/>
        <end position="29"/>
    </location>
</feature>
<dbReference type="EMBL" id="PFUI01000218">
    <property type="protein sequence ID" value="PJB28894.1"/>
    <property type="molecule type" value="Genomic_DNA"/>
</dbReference>
<gene>
    <name evidence="4" type="ORF">CO110_08320</name>
</gene>
<evidence type="ECO:0000256" key="2">
    <source>
        <dbReference type="SAM" id="SignalP"/>
    </source>
</evidence>
<keyword evidence="1" id="KW-1133">Transmembrane helix</keyword>
<keyword evidence="2" id="KW-0732">Signal</keyword>
<evidence type="ECO:0000256" key="1">
    <source>
        <dbReference type="SAM" id="Phobius"/>
    </source>
</evidence>
<evidence type="ECO:0000313" key="4">
    <source>
        <dbReference type="EMBL" id="PJB28894.1"/>
    </source>
</evidence>
<dbReference type="Pfam" id="PF07589">
    <property type="entry name" value="PEP-CTERM"/>
    <property type="match status" value="1"/>
</dbReference>
<feature type="transmembrane region" description="Helical" evidence="1">
    <location>
        <begin position="193"/>
        <end position="211"/>
    </location>
</feature>
<keyword evidence="1" id="KW-0812">Transmembrane</keyword>
<organism evidence="4 5">
    <name type="scientific">Candidatus Desantisbacteria bacterium CG_4_9_14_3_um_filter_40_11</name>
    <dbReference type="NCBI Taxonomy" id="1974546"/>
    <lineage>
        <taxon>Bacteria</taxon>
        <taxon>Candidatus Desantisiibacteriota</taxon>
    </lineage>
</organism>
<dbReference type="Proteomes" id="UP000231366">
    <property type="component" value="Unassembled WGS sequence"/>
</dbReference>
<feature type="chain" id="PRO_5014779633" description="Ice-binding protein C-terminal domain-containing protein" evidence="2">
    <location>
        <begin position="30"/>
        <end position="219"/>
    </location>
</feature>